<sequence>MRAVVIEEPHKLSVSQVPDPVPGPDDVVVKVTAAGLCGTDVHMLAGEFGPTRYPVIPGHEFSGEIVAVGSAVTGLAEGDAVAADPAVYCGTCHFCAIGHGNLCEKWGTIGITVDGAAAEYVKVPAGNCYRLPETVALRHAPLIEPLSTILRGFDIVGPKLGDHFLIYGAGTMGLLYLQVAQRAGAASVSVVDINEDRLAVARQLGADAVATSADHLTAGHPLGWQVVTDCTGNVRAIEDGLTRPIRGGTFQQFGCAPDQEMARFSPFRVYNDEIRIVGSMAILHTYGRAVEMLGKGVIDCETMITHRFGLDQYAEALRTFELGTGRKLQIVPNGPVD</sequence>
<dbReference type="Pfam" id="PF08240">
    <property type="entry name" value="ADH_N"/>
    <property type="match status" value="1"/>
</dbReference>
<evidence type="ECO:0000313" key="16">
    <source>
        <dbReference type="Proteomes" id="UP000286746"/>
    </source>
</evidence>
<proteinExistence type="inferred from homology"/>
<dbReference type="Proteomes" id="UP000286746">
    <property type="component" value="Unassembled WGS sequence"/>
</dbReference>
<dbReference type="Gene3D" id="3.90.180.10">
    <property type="entry name" value="Medium-chain alcohol dehydrogenases, catalytic domain"/>
    <property type="match status" value="1"/>
</dbReference>
<dbReference type="InterPro" id="IPR013149">
    <property type="entry name" value="ADH-like_C"/>
</dbReference>
<gene>
    <name evidence="15" type="ORF">GKJPGBOP_00947</name>
</gene>
<accession>A0A401VW53</accession>
<dbReference type="SUPFAM" id="SSF51735">
    <property type="entry name" value="NAD(P)-binding Rossmann-fold domains"/>
    <property type="match status" value="1"/>
</dbReference>
<dbReference type="CDD" id="cd08234">
    <property type="entry name" value="threonine_DH_like"/>
    <property type="match status" value="1"/>
</dbReference>
<dbReference type="EC" id="1.1.1.329" evidence="8"/>
<feature type="domain" description="Alcohol dehydrogenase-like C-terminal" evidence="13">
    <location>
        <begin position="172"/>
        <end position="292"/>
    </location>
</feature>
<evidence type="ECO:0000256" key="7">
    <source>
        <dbReference type="ARBA" id="ARBA00038004"/>
    </source>
</evidence>
<evidence type="ECO:0000256" key="2">
    <source>
        <dbReference type="ARBA" id="ARBA00022723"/>
    </source>
</evidence>
<dbReference type="InterPro" id="IPR013154">
    <property type="entry name" value="ADH-like_N"/>
</dbReference>
<dbReference type="InterPro" id="IPR002328">
    <property type="entry name" value="ADH_Zn_CS"/>
</dbReference>
<keyword evidence="3 12" id="KW-0862">Zinc</keyword>
<dbReference type="SUPFAM" id="SSF50129">
    <property type="entry name" value="GroES-like"/>
    <property type="match status" value="1"/>
</dbReference>
<dbReference type="AlphaFoldDB" id="A0A401VW53"/>
<comment type="catalytic activity">
    <reaction evidence="11">
        <text>2-deoxy-scyllo-inosamine + NADP(+) = 3-amino-2,3-dideoxy-scyllo-inosose + NADPH + H(+)</text>
        <dbReference type="Rhea" id="RHEA:33879"/>
        <dbReference type="ChEBI" id="CHEBI:15378"/>
        <dbReference type="ChEBI" id="CHEBI:57783"/>
        <dbReference type="ChEBI" id="CHEBI:58349"/>
        <dbReference type="ChEBI" id="CHEBI:65002"/>
        <dbReference type="ChEBI" id="CHEBI:65003"/>
        <dbReference type="EC" id="1.1.1.329"/>
    </reaction>
</comment>
<dbReference type="PANTHER" id="PTHR43401:SF5">
    <property type="entry name" value="ALCOHOL DEHYDROGENASE-RELATED"/>
    <property type="match status" value="1"/>
</dbReference>
<evidence type="ECO:0000256" key="9">
    <source>
        <dbReference type="ARBA" id="ARBA00039387"/>
    </source>
</evidence>
<dbReference type="InterPro" id="IPR036291">
    <property type="entry name" value="NAD(P)-bd_dom_sf"/>
</dbReference>
<evidence type="ECO:0000256" key="4">
    <source>
        <dbReference type="ARBA" id="ARBA00023002"/>
    </source>
</evidence>
<dbReference type="RefSeq" id="WP_125052120.1">
    <property type="nucleotide sequence ID" value="NZ_BHZD01000001.1"/>
</dbReference>
<dbReference type="InterPro" id="IPR050129">
    <property type="entry name" value="Zn_alcohol_dh"/>
</dbReference>
<evidence type="ECO:0000256" key="5">
    <source>
        <dbReference type="ARBA" id="ARBA00037678"/>
    </source>
</evidence>
<keyword evidence="16" id="KW-1185">Reference proteome</keyword>
<evidence type="ECO:0000256" key="1">
    <source>
        <dbReference type="ARBA" id="ARBA00001947"/>
    </source>
</evidence>
<keyword evidence="2 12" id="KW-0479">Metal-binding</keyword>
<evidence type="ECO:0000259" key="13">
    <source>
        <dbReference type="Pfam" id="PF00107"/>
    </source>
</evidence>
<comment type="similarity">
    <text evidence="7">Belongs to the zinc-containing alcohol dehydrogenase family. DOIA dehydrogenase subfamily.</text>
</comment>
<evidence type="ECO:0000256" key="11">
    <source>
        <dbReference type="ARBA" id="ARBA00049085"/>
    </source>
</evidence>
<dbReference type="PROSITE" id="PS00059">
    <property type="entry name" value="ADH_ZINC"/>
    <property type="match status" value="1"/>
</dbReference>
<dbReference type="GO" id="GO:0016491">
    <property type="term" value="F:oxidoreductase activity"/>
    <property type="evidence" value="ECO:0007669"/>
    <property type="project" value="UniProtKB-KW"/>
</dbReference>
<dbReference type="EMBL" id="BHZD01000001">
    <property type="protein sequence ID" value="GCD41294.1"/>
    <property type="molecule type" value="Genomic_DNA"/>
</dbReference>
<dbReference type="PANTHER" id="PTHR43401">
    <property type="entry name" value="L-THREONINE 3-DEHYDROGENASE"/>
    <property type="match status" value="1"/>
</dbReference>
<dbReference type="Gene3D" id="3.40.50.720">
    <property type="entry name" value="NAD(P)-binding Rossmann-like Domain"/>
    <property type="match status" value="1"/>
</dbReference>
<comment type="caution">
    <text evidence="15">The sequence shown here is derived from an EMBL/GenBank/DDBJ whole genome shotgun (WGS) entry which is preliminary data.</text>
</comment>
<protein>
    <recommendedName>
        <fullName evidence="9">2-deoxy-scyllo-inosamine dehydrogenase</fullName>
        <ecNumber evidence="8">1.1.1.329</ecNumber>
    </recommendedName>
</protein>
<evidence type="ECO:0000256" key="3">
    <source>
        <dbReference type="ARBA" id="ARBA00022833"/>
    </source>
</evidence>
<evidence type="ECO:0000256" key="6">
    <source>
        <dbReference type="ARBA" id="ARBA00037908"/>
    </source>
</evidence>
<comment type="pathway">
    <text evidence="6">Metabolic intermediate biosynthesis; 2-deoxystreptamine biosynthesis; 2-deoxystreptamine from D-glucose 6-phosphate: step 3/4.</text>
</comment>
<evidence type="ECO:0000313" key="15">
    <source>
        <dbReference type="EMBL" id="GCD41294.1"/>
    </source>
</evidence>
<feature type="domain" description="Alcohol dehydrogenase-like N-terminal" evidence="14">
    <location>
        <begin position="23"/>
        <end position="133"/>
    </location>
</feature>
<name>A0A401VW53_STREY</name>
<evidence type="ECO:0000259" key="14">
    <source>
        <dbReference type="Pfam" id="PF08240"/>
    </source>
</evidence>
<evidence type="ECO:0000256" key="12">
    <source>
        <dbReference type="RuleBase" id="RU361277"/>
    </source>
</evidence>
<dbReference type="GO" id="GO:0008270">
    <property type="term" value="F:zinc ion binding"/>
    <property type="evidence" value="ECO:0007669"/>
    <property type="project" value="InterPro"/>
</dbReference>
<evidence type="ECO:0000256" key="10">
    <source>
        <dbReference type="ARBA" id="ARBA00048685"/>
    </source>
</evidence>
<organism evidence="15 16">
    <name type="scientific">Streptomyces paromomycinus</name>
    <name type="common">Streptomyces rimosus subsp. paromomycinus</name>
    <dbReference type="NCBI Taxonomy" id="92743"/>
    <lineage>
        <taxon>Bacteria</taxon>
        <taxon>Bacillati</taxon>
        <taxon>Actinomycetota</taxon>
        <taxon>Actinomycetes</taxon>
        <taxon>Kitasatosporales</taxon>
        <taxon>Streptomycetaceae</taxon>
        <taxon>Streptomyces</taxon>
    </lineage>
</organism>
<dbReference type="Pfam" id="PF00107">
    <property type="entry name" value="ADH_zinc_N"/>
    <property type="match status" value="1"/>
</dbReference>
<evidence type="ECO:0000256" key="8">
    <source>
        <dbReference type="ARBA" id="ARBA00039102"/>
    </source>
</evidence>
<comment type="catalytic activity">
    <reaction evidence="10">
        <text>2-deoxy-scyllo-inosamine + NAD(+) = 3-amino-2,3-dideoxy-scyllo-inosose + NADH + H(+)</text>
        <dbReference type="Rhea" id="RHEA:33883"/>
        <dbReference type="ChEBI" id="CHEBI:15378"/>
        <dbReference type="ChEBI" id="CHEBI:57540"/>
        <dbReference type="ChEBI" id="CHEBI:57945"/>
        <dbReference type="ChEBI" id="CHEBI:65002"/>
        <dbReference type="ChEBI" id="CHEBI:65003"/>
        <dbReference type="EC" id="1.1.1.329"/>
    </reaction>
</comment>
<dbReference type="InterPro" id="IPR011032">
    <property type="entry name" value="GroES-like_sf"/>
</dbReference>
<comment type="cofactor">
    <cofactor evidence="1 12">
        <name>Zn(2+)</name>
        <dbReference type="ChEBI" id="CHEBI:29105"/>
    </cofactor>
</comment>
<keyword evidence="4" id="KW-0560">Oxidoreductase</keyword>
<reference evidence="15 16" key="1">
    <citation type="submission" date="2018-11" db="EMBL/GenBank/DDBJ databases">
        <title>Whole genome sequence of Streptomyces paromomycinus NBRC 15454(T).</title>
        <authorList>
            <person name="Komaki H."/>
            <person name="Tamura T."/>
        </authorList>
    </citation>
    <scope>NUCLEOTIDE SEQUENCE [LARGE SCALE GENOMIC DNA]</scope>
    <source>
        <strain evidence="15 16">NBRC 15454</strain>
    </source>
</reference>
<comment type="function">
    <text evidence="5">Catalyzes the oxidation of 2-deoxy-scyllo-inosamine (DOIA) with NAD(+) or NADP(+), forming 3-amino-2,3-dideoxy-scyllo-inosose (amino-DOI).</text>
</comment>